<accession>A0A1H1QZ72</accession>
<dbReference type="EMBL" id="LT629732">
    <property type="protein sequence ID" value="SDS28808.1"/>
    <property type="molecule type" value="Genomic_DNA"/>
</dbReference>
<evidence type="ECO:0000313" key="3">
    <source>
        <dbReference type="Proteomes" id="UP000198983"/>
    </source>
</evidence>
<dbReference type="InterPro" id="IPR002525">
    <property type="entry name" value="Transp_IS110-like_N"/>
</dbReference>
<dbReference type="AlphaFoldDB" id="A0A1H1QZ72"/>
<dbReference type="GO" id="GO:0003677">
    <property type="term" value="F:DNA binding"/>
    <property type="evidence" value="ECO:0007669"/>
    <property type="project" value="InterPro"/>
</dbReference>
<sequence length="52" mass="5595">MHGGYGVFLGLDLGKGDHHAVGLAPDGTRLHDDAPLPNTEARLRQLFDKLTT</sequence>
<dbReference type="GO" id="GO:0006313">
    <property type="term" value="P:DNA transposition"/>
    <property type="evidence" value="ECO:0007669"/>
    <property type="project" value="InterPro"/>
</dbReference>
<dbReference type="Pfam" id="PF01548">
    <property type="entry name" value="DEDD_Tnp_IS110"/>
    <property type="match status" value="1"/>
</dbReference>
<gene>
    <name evidence="2" type="ORF">SAMN04489717_2208</name>
</gene>
<protein>
    <recommendedName>
        <fullName evidence="1">Transposase IS110-like N-terminal domain-containing protein</fullName>
    </recommendedName>
</protein>
<reference evidence="2 3" key="1">
    <citation type="submission" date="2016-10" db="EMBL/GenBank/DDBJ databases">
        <authorList>
            <person name="de Groot N.N."/>
        </authorList>
    </citation>
    <scope>NUCLEOTIDE SEQUENCE [LARGE SCALE GENOMIC DNA]</scope>
    <source>
        <strain evidence="2 3">DSM 22024</strain>
    </source>
</reference>
<keyword evidence="3" id="KW-1185">Reference proteome</keyword>
<feature type="domain" description="Transposase IS110-like N-terminal" evidence="1">
    <location>
        <begin position="9"/>
        <end position="50"/>
    </location>
</feature>
<name>A0A1H1QZ72_9ACTN</name>
<evidence type="ECO:0000259" key="1">
    <source>
        <dbReference type="Pfam" id="PF01548"/>
    </source>
</evidence>
<dbReference type="Proteomes" id="UP000198983">
    <property type="component" value="Chromosome I"/>
</dbReference>
<organism evidence="2 3">
    <name type="scientific">Actinopolymorpha singaporensis</name>
    <dbReference type="NCBI Taxonomy" id="117157"/>
    <lineage>
        <taxon>Bacteria</taxon>
        <taxon>Bacillati</taxon>
        <taxon>Actinomycetota</taxon>
        <taxon>Actinomycetes</taxon>
        <taxon>Propionibacteriales</taxon>
        <taxon>Actinopolymorphaceae</taxon>
        <taxon>Actinopolymorpha</taxon>
    </lineage>
</organism>
<evidence type="ECO:0000313" key="2">
    <source>
        <dbReference type="EMBL" id="SDS28808.1"/>
    </source>
</evidence>
<dbReference type="GO" id="GO:0004803">
    <property type="term" value="F:transposase activity"/>
    <property type="evidence" value="ECO:0007669"/>
    <property type="project" value="InterPro"/>
</dbReference>
<proteinExistence type="predicted"/>